<evidence type="ECO:0000256" key="12">
    <source>
        <dbReference type="ARBA" id="ARBA00023136"/>
    </source>
</evidence>
<evidence type="ECO:0000256" key="7">
    <source>
        <dbReference type="ARBA" id="ARBA00022741"/>
    </source>
</evidence>
<keyword evidence="8 15" id="KW-0418">Kinase</keyword>
<dbReference type="InterPro" id="IPR004358">
    <property type="entry name" value="Sig_transdc_His_kin-like_C"/>
</dbReference>
<name>A0A3G2E6H2_9BURK</name>
<feature type="transmembrane region" description="Helical" evidence="13">
    <location>
        <begin position="35"/>
        <end position="56"/>
    </location>
</feature>
<proteinExistence type="predicted"/>
<dbReference type="InterPro" id="IPR036890">
    <property type="entry name" value="HATPase_C_sf"/>
</dbReference>
<keyword evidence="5" id="KW-0808">Transferase</keyword>
<dbReference type="EC" id="2.7.13.3" evidence="3"/>
<comment type="subcellular location">
    <subcellularLocation>
        <location evidence="2">Membrane</location>
        <topology evidence="2">Multi-pass membrane protein</topology>
    </subcellularLocation>
</comment>
<dbReference type="GO" id="GO:0005886">
    <property type="term" value="C:plasma membrane"/>
    <property type="evidence" value="ECO:0007669"/>
    <property type="project" value="TreeGrafter"/>
</dbReference>
<evidence type="ECO:0000256" key="8">
    <source>
        <dbReference type="ARBA" id="ARBA00022777"/>
    </source>
</evidence>
<dbReference type="InterPro" id="IPR003594">
    <property type="entry name" value="HATPase_dom"/>
</dbReference>
<dbReference type="InterPro" id="IPR036097">
    <property type="entry name" value="HisK_dim/P_sf"/>
</dbReference>
<keyword evidence="4" id="KW-0597">Phosphoprotein</keyword>
<keyword evidence="7" id="KW-0547">Nucleotide-binding</keyword>
<dbReference type="Proteomes" id="UP000279594">
    <property type="component" value="Chromosome"/>
</dbReference>
<dbReference type="PROSITE" id="PS50109">
    <property type="entry name" value="HIS_KIN"/>
    <property type="match status" value="1"/>
</dbReference>
<dbReference type="Gene3D" id="3.30.565.10">
    <property type="entry name" value="Histidine kinase-like ATPase, C-terminal domain"/>
    <property type="match status" value="1"/>
</dbReference>
<evidence type="ECO:0000256" key="11">
    <source>
        <dbReference type="ARBA" id="ARBA00023012"/>
    </source>
</evidence>
<feature type="transmembrane region" description="Helical" evidence="13">
    <location>
        <begin position="179"/>
        <end position="202"/>
    </location>
</feature>
<evidence type="ECO:0000256" key="5">
    <source>
        <dbReference type="ARBA" id="ARBA00022679"/>
    </source>
</evidence>
<evidence type="ECO:0000256" key="9">
    <source>
        <dbReference type="ARBA" id="ARBA00022840"/>
    </source>
</evidence>
<dbReference type="AlphaFoldDB" id="A0A3G2E6H2"/>
<evidence type="ECO:0000256" key="10">
    <source>
        <dbReference type="ARBA" id="ARBA00022989"/>
    </source>
</evidence>
<keyword evidence="16" id="KW-1185">Reference proteome</keyword>
<dbReference type="InterPro" id="IPR050428">
    <property type="entry name" value="TCS_sensor_his_kinase"/>
</dbReference>
<protein>
    <recommendedName>
        <fullName evidence="3">histidine kinase</fullName>
        <ecNumber evidence="3">2.7.13.3</ecNumber>
    </recommendedName>
</protein>
<keyword evidence="6 13" id="KW-0812">Transmembrane</keyword>
<dbReference type="InterPro" id="IPR013727">
    <property type="entry name" value="2CSK_N"/>
</dbReference>
<evidence type="ECO:0000256" key="13">
    <source>
        <dbReference type="SAM" id="Phobius"/>
    </source>
</evidence>
<dbReference type="SUPFAM" id="SSF55874">
    <property type="entry name" value="ATPase domain of HSP90 chaperone/DNA topoisomerase II/histidine kinase"/>
    <property type="match status" value="1"/>
</dbReference>
<feature type="domain" description="Histidine kinase" evidence="14">
    <location>
        <begin position="263"/>
        <end position="479"/>
    </location>
</feature>
<dbReference type="PRINTS" id="PR00344">
    <property type="entry name" value="BCTRLSENSOR"/>
</dbReference>
<dbReference type="Gene3D" id="1.10.287.130">
    <property type="match status" value="1"/>
</dbReference>
<dbReference type="PANTHER" id="PTHR45436:SF14">
    <property type="entry name" value="SENSOR PROTEIN QSEC"/>
    <property type="match status" value="1"/>
</dbReference>
<evidence type="ECO:0000256" key="2">
    <source>
        <dbReference type="ARBA" id="ARBA00004141"/>
    </source>
</evidence>
<dbReference type="SMART" id="SM00387">
    <property type="entry name" value="HATPase_c"/>
    <property type="match status" value="1"/>
</dbReference>
<dbReference type="GO" id="GO:0005524">
    <property type="term" value="F:ATP binding"/>
    <property type="evidence" value="ECO:0007669"/>
    <property type="project" value="UniProtKB-KW"/>
</dbReference>
<evidence type="ECO:0000313" key="16">
    <source>
        <dbReference type="Proteomes" id="UP000279594"/>
    </source>
</evidence>
<dbReference type="Pfam" id="PF00512">
    <property type="entry name" value="HisKA"/>
    <property type="match status" value="1"/>
</dbReference>
<evidence type="ECO:0000313" key="15">
    <source>
        <dbReference type="EMBL" id="AYM75791.1"/>
    </source>
</evidence>
<reference evidence="15 16" key="1">
    <citation type="submission" date="2018-10" db="EMBL/GenBank/DDBJ databases">
        <title>Effects of UV and annual dynamics of microbial communities in freshwater RAS systems.</title>
        <authorList>
            <person name="Bekkelund A.K."/>
            <person name="Hansen B.R."/>
            <person name="Stokken H."/>
            <person name="Eriksen B.F."/>
            <person name="Kashulin N.A."/>
        </authorList>
    </citation>
    <scope>NUCLEOTIDE SEQUENCE [LARGE SCALE GENOMIC DNA]</scope>
    <source>
        <strain evidence="15 16">BHSEK</strain>
    </source>
</reference>
<keyword evidence="11" id="KW-0902">Two-component regulatory system</keyword>
<keyword evidence="9" id="KW-0067">ATP-binding</keyword>
<gene>
    <name evidence="15" type="ORF">D9M09_08225</name>
</gene>
<dbReference type="Pfam" id="PF02518">
    <property type="entry name" value="HATPase_c"/>
    <property type="match status" value="1"/>
</dbReference>
<comment type="catalytic activity">
    <reaction evidence="1">
        <text>ATP + protein L-histidine = ADP + protein N-phospho-L-histidine.</text>
        <dbReference type="EC" id="2.7.13.3"/>
    </reaction>
</comment>
<evidence type="ECO:0000259" key="14">
    <source>
        <dbReference type="PROSITE" id="PS50109"/>
    </source>
</evidence>
<dbReference type="FunFam" id="1.10.287.130:FF:000001">
    <property type="entry name" value="Two-component sensor histidine kinase"/>
    <property type="match status" value="1"/>
</dbReference>
<evidence type="ECO:0000256" key="6">
    <source>
        <dbReference type="ARBA" id="ARBA00022692"/>
    </source>
</evidence>
<dbReference type="SMART" id="SM00388">
    <property type="entry name" value="HisKA"/>
    <property type="match status" value="1"/>
</dbReference>
<dbReference type="SUPFAM" id="SSF47384">
    <property type="entry name" value="Homodimeric domain of signal transducing histidine kinase"/>
    <property type="match status" value="1"/>
</dbReference>
<dbReference type="InterPro" id="IPR005467">
    <property type="entry name" value="His_kinase_dom"/>
</dbReference>
<dbReference type="CDD" id="cd00082">
    <property type="entry name" value="HisKA"/>
    <property type="match status" value="1"/>
</dbReference>
<dbReference type="GO" id="GO:0000155">
    <property type="term" value="F:phosphorelay sensor kinase activity"/>
    <property type="evidence" value="ECO:0007669"/>
    <property type="project" value="InterPro"/>
</dbReference>
<sequence>MATQKIFRSGSCAEVLKRFLTAGRSVQTWSLRRTLLTVLLGLTLALWVGSAAIVYVEARRESQELFDQSLTETGHLLLSLVAKEAREHGLTGPIDLPLRGQHNPHQYLLFKVRDAQQRVLYRNDAASDIALSRSAPDGLSWTTIGGQRWRLFSLWDPQRTLQLLVAEPTSHRDDISRGFFYRVALFGLLLVALATVAIWWAVHRVFRVLQACADEVSARTPDELADVGLAGAPDELHPLLLEINRLFGRVRHSRDNEQRFTADAAHELRTPLAAIKTNLQVLQRARSADEREEFIAALGASVERATRLVNQLLALARLDPQAQAQVALAPGDLAQLLAQQAAQWQALAAPYRLSLAVNVAPAPCALDADSLQMLLRNLVDNALRYTPAPGAVEISCGVEAGRSYVRVADTGPGIAEDMHERAFERFVRLGQAESATQLPGSGLGLSIVRRIAERHGAAIVLGAGLQGRGLAVTLVFPAA</sequence>
<dbReference type="InterPro" id="IPR003661">
    <property type="entry name" value="HisK_dim/P_dom"/>
</dbReference>
<dbReference type="EMBL" id="CP033019">
    <property type="protein sequence ID" value="AYM75791.1"/>
    <property type="molecule type" value="Genomic_DNA"/>
</dbReference>
<dbReference type="Pfam" id="PF08521">
    <property type="entry name" value="2CSK_N"/>
    <property type="match status" value="1"/>
</dbReference>
<dbReference type="PANTHER" id="PTHR45436">
    <property type="entry name" value="SENSOR HISTIDINE KINASE YKOH"/>
    <property type="match status" value="1"/>
</dbReference>
<accession>A0A3G2E6H2</accession>
<evidence type="ECO:0000256" key="3">
    <source>
        <dbReference type="ARBA" id="ARBA00012438"/>
    </source>
</evidence>
<evidence type="ECO:0000256" key="1">
    <source>
        <dbReference type="ARBA" id="ARBA00000085"/>
    </source>
</evidence>
<keyword evidence="10 13" id="KW-1133">Transmembrane helix</keyword>
<organism evidence="15 16">
    <name type="scientific">Janthinobacterium agaricidamnosum</name>
    <dbReference type="NCBI Taxonomy" id="55508"/>
    <lineage>
        <taxon>Bacteria</taxon>
        <taxon>Pseudomonadati</taxon>
        <taxon>Pseudomonadota</taxon>
        <taxon>Betaproteobacteria</taxon>
        <taxon>Burkholderiales</taxon>
        <taxon>Oxalobacteraceae</taxon>
        <taxon>Janthinobacterium</taxon>
    </lineage>
</organism>
<keyword evidence="12 13" id="KW-0472">Membrane</keyword>
<evidence type="ECO:0000256" key="4">
    <source>
        <dbReference type="ARBA" id="ARBA00022553"/>
    </source>
</evidence>